<keyword evidence="2" id="KW-1185">Reference proteome</keyword>
<accession>A0ABQ9V3E6</accession>
<protein>
    <submittedName>
        <fullName evidence="1">Uncharacterized protein</fullName>
    </submittedName>
</protein>
<dbReference type="EMBL" id="JASSZA010000008">
    <property type="protein sequence ID" value="KAK2103752.1"/>
    <property type="molecule type" value="Genomic_DNA"/>
</dbReference>
<name>A0ABQ9V3E6_SAGOE</name>
<dbReference type="Proteomes" id="UP001266305">
    <property type="component" value="Unassembled WGS sequence"/>
</dbReference>
<evidence type="ECO:0000313" key="1">
    <source>
        <dbReference type="EMBL" id="KAK2103752.1"/>
    </source>
</evidence>
<comment type="caution">
    <text evidence="1">The sequence shown here is derived from an EMBL/GenBank/DDBJ whole genome shotgun (WGS) entry which is preliminary data.</text>
</comment>
<dbReference type="SUPFAM" id="SSF46966">
    <property type="entry name" value="Spectrin repeat"/>
    <property type="match status" value="1"/>
</dbReference>
<reference evidence="1 2" key="1">
    <citation type="submission" date="2023-05" db="EMBL/GenBank/DDBJ databases">
        <title>B98-5 Cell Line De Novo Hybrid Assembly: An Optical Mapping Approach.</title>
        <authorList>
            <person name="Kananen K."/>
            <person name="Auerbach J.A."/>
            <person name="Kautto E."/>
            <person name="Blachly J.S."/>
        </authorList>
    </citation>
    <scope>NUCLEOTIDE SEQUENCE [LARGE SCALE GENOMIC DNA]</scope>
    <source>
        <strain evidence="1">B95-8</strain>
        <tissue evidence="1">Cell line</tissue>
    </source>
</reference>
<evidence type="ECO:0000313" key="2">
    <source>
        <dbReference type="Proteomes" id="UP001266305"/>
    </source>
</evidence>
<gene>
    <name evidence="1" type="ORF">P7K49_017608</name>
</gene>
<sequence length="148" mass="16699">MCLEHWAQDRALTVRRLSPRVEESGHAESQPLQGQVETLQGLLKQVQEHVARQAQGQAEAQARNSLLQESLRLRLWAENIQAQLRSKEELVDVASAQRQLWEHGDLLEEIHLWRESMAGSSVISPGRSPDWLACGMVLETRLQGGGYN</sequence>
<proteinExistence type="predicted"/>
<organism evidence="1 2">
    <name type="scientific">Saguinus oedipus</name>
    <name type="common">Cotton-top tamarin</name>
    <name type="synonym">Oedipomidas oedipus</name>
    <dbReference type="NCBI Taxonomy" id="9490"/>
    <lineage>
        <taxon>Eukaryota</taxon>
        <taxon>Metazoa</taxon>
        <taxon>Chordata</taxon>
        <taxon>Craniata</taxon>
        <taxon>Vertebrata</taxon>
        <taxon>Euteleostomi</taxon>
        <taxon>Mammalia</taxon>
        <taxon>Eutheria</taxon>
        <taxon>Euarchontoglires</taxon>
        <taxon>Primates</taxon>
        <taxon>Haplorrhini</taxon>
        <taxon>Platyrrhini</taxon>
        <taxon>Cebidae</taxon>
        <taxon>Callitrichinae</taxon>
        <taxon>Saguinus</taxon>
    </lineage>
</organism>